<gene>
    <name evidence="2" type="ORF">GDO81_006441</name>
</gene>
<feature type="region of interest" description="Disordered" evidence="1">
    <location>
        <begin position="53"/>
        <end position="82"/>
    </location>
</feature>
<reference evidence="2" key="1">
    <citation type="thesis" date="2020" institute="ProQuest LLC" country="789 East Eisenhower Parkway, Ann Arbor, MI, USA">
        <title>Comparative Genomics and Chromosome Evolution.</title>
        <authorList>
            <person name="Mudd A.B."/>
        </authorList>
    </citation>
    <scope>NUCLEOTIDE SEQUENCE</scope>
    <source>
        <strain evidence="2">237g6f4</strain>
        <tissue evidence="2">Blood</tissue>
    </source>
</reference>
<dbReference type="Proteomes" id="UP000824782">
    <property type="component" value="Unassembled WGS sequence"/>
</dbReference>
<evidence type="ECO:0000313" key="3">
    <source>
        <dbReference type="Proteomes" id="UP000824782"/>
    </source>
</evidence>
<feature type="compositionally biased region" description="Low complexity" evidence="1">
    <location>
        <begin position="72"/>
        <end position="82"/>
    </location>
</feature>
<dbReference type="AlphaFoldDB" id="A0AAV7CWN1"/>
<sequence>MSPLLPPGRGTLSCLSGSGRQRRQNECRQGSSLGSDSRFCKLSLHTAHVSSRFNNTDDVEDGAEVAAEEEGAGLSSTGAATGTAGAAAFSPFSASSMAWASVPAALPSCPLPLLLLLLTEPSVSPPPPPLLSAMFFLFEPLN</sequence>
<comment type="caution">
    <text evidence="2">The sequence shown here is derived from an EMBL/GenBank/DDBJ whole genome shotgun (WGS) entry which is preliminary data.</text>
</comment>
<protein>
    <submittedName>
        <fullName evidence="2">Uncharacterized protein</fullName>
    </submittedName>
</protein>
<evidence type="ECO:0000256" key="1">
    <source>
        <dbReference type="SAM" id="MobiDB-lite"/>
    </source>
</evidence>
<feature type="compositionally biased region" description="Acidic residues" evidence="1">
    <location>
        <begin position="57"/>
        <end position="71"/>
    </location>
</feature>
<evidence type="ECO:0000313" key="2">
    <source>
        <dbReference type="EMBL" id="KAG8589565.1"/>
    </source>
</evidence>
<dbReference type="EMBL" id="WNYA01000002">
    <property type="protein sequence ID" value="KAG8589565.1"/>
    <property type="molecule type" value="Genomic_DNA"/>
</dbReference>
<keyword evidence="3" id="KW-1185">Reference proteome</keyword>
<organism evidence="2 3">
    <name type="scientific">Engystomops pustulosus</name>
    <name type="common">Tungara frog</name>
    <name type="synonym">Physalaemus pustulosus</name>
    <dbReference type="NCBI Taxonomy" id="76066"/>
    <lineage>
        <taxon>Eukaryota</taxon>
        <taxon>Metazoa</taxon>
        <taxon>Chordata</taxon>
        <taxon>Craniata</taxon>
        <taxon>Vertebrata</taxon>
        <taxon>Euteleostomi</taxon>
        <taxon>Amphibia</taxon>
        <taxon>Batrachia</taxon>
        <taxon>Anura</taxon>
        <taxon>Neobatrachia</taxon>
        <taxon>Hyloidea</taxon>
        <taxon>Leptodactylidae</taxon>
        <taxon>Leiuperinae</taxon>
        <taxon>Engystomops</taxon>
    </lineage>
</organism>
<proteinExistence type="predicted"/>
<name>A0AAV7CWN1_ENGPU</name>
<feature type="region of interest" description="Disordered" evidence="1">
    <location>
        <begin position="1"/>
        <end position="36"/>
    </location>
</feature>
<accession>A0AAV7CWN1</accession>